<dbReference type="GO" id="GO:0016853">
    <property type="term" value="F:isomerase activity"/>
    <property type="evidence" value="ECO:0007669"/>
    <property type="project" value="UniProtKB-KW"/>
</dbReference>
<dbReference type="Proteomes" id="UP001140011">
    <property type="component" value="Unassembled WGS sequence"/>
</dbReference>
<dbReference type="OrthoDB" id="75169at2759"/>
<dbReference type="SUPFAM" id="SSF54506">
    <property type="entry name" value="Diaminopimelate epimerase-like"/>
    <property type="match status" value="1"/>
</dbReference>
<dbReference type="NCBIfam" id="TIGR00654">
    <property type="entry name" value="PhzF_family"/>
    <property type="match status" value="1"/>
</dbReference>
<gene>
    <name evidence="4" type="ORF">GGI19_004825</name>
</gene>
<dbReference type="EMBL" id="JANBUH010000477">
    <property type="protein sequence ID" value="KAJ2750910.1"/>
    <property type="molecule type" value="Genomic_DNA"/>
</dbReference>
<comment type="similarity">
    <text evidence="1">Belongs to the PhzF family.</text>
</comment>
<name>A0A9W8GS14_9FUNG</name>
<dbReference type="AlphaFoldDB" id="A0A9W8GS14"/>
<evidence type="ECO:0000313" key="5">
    <source>
        <dbReference type="Proteomes" id="UP001140011"/>
    </source>
</evidence>
<organism evidence="4 5">
    <name type="scientific">Coemansia pectinata</name>
    <dbReference type="NCBI Taxonomy" id="1052879"/>
    <lineage>
        <taxon>Eukaryota</taxon>
        <taxon>Fungi</taxon>
        <taxon>Fungi incertae sedis</taxon>
        <taxon>Zoopagomycota</taxon>
        <taxon>Kickxellomycotina</taxon>
        <taxon>Kickxellomycetes</taxon>
        <taxon>Kickxellales</taxon>
        <taxon>Kickxellaceae</taxon>
        <taxon>Coemansia</taxon>
    </lineage>
</organism>
<dbReference type="InterPro" id="IPR003719">
    <property type="entry name" value="Phenazine_PhzF-like"/>
</dbReference>
<sequence length="292" mass="31717">MPQYRIITVDAFTKVAFKGNQAAVVAVPSDSPIDDDTMQAIAAEMNISETAFITPLMLQGPDEFKQSRVFGLRWFTPTCEVKLCGHATLAAAHALKYELGSECEKVYFETASGQLIVYFGLDNSYSMTFPADPPAPMPINDDVKTIVAGILGEYKPSIQVEISPSLRYMVVYDPTKVGEDIVQLEPKLSPEVLAAGKRESIIGVIATAKSSGHDFCSRFFAPWCGINEDPVTGSAHTVLGPFWQEKLGKTSFNAYQCSKRGGEVGLQLECNDDKDVNISGWAVTIVSGTINV</sequence>
<feature type="active site" evidence="3">
    <location>
        <position position="49"/>
    </location>
</feature>
<evidence type="ECO:0000256" key="2">
    <source>
        <dbReference type="ARBA" id="ARBA00023235"/>
    </source>
</evidence>
<keyword evidence="2" id="KW-0413">Isomerase</keyword>
<evidence type="ECO:0000313" key="4">
    <source>
        <dbReference type="EMBL" id="KAJ2750910.1"/>
    </source>
</evidence>
<accession>A0A9W8GS14</accession>
<dbReference type="PANTHER" id="PTHR13774">
    <property type="entry name" value="PHENAZINE BIOSYNTHESIS PROTEIN"/>
    <property type="match status" value="1"/>
</dbReference>
<dbReference type="PIRSF" id="PIRSF016184">
    <property type="entry name" value="PhzC_PhzF"/>
    <property type="match status" value="1"/>
</dbReference>
<dbReference type="Gene3D" id="3.10.310.10">
    <property type="entry name" value="Diaminopimelate Epimerase, Chain A, domain 1"/>
    <property type="match status" value="2"/>
</dbReference>
<dbReference type="PANTHER" id="PTHR13774:SF17">
    <property type="entry name" value="PHENAZINE BIOSYNTHESIS-LIKE DOMAIN-CONTAINING PROTEIN"/>
    <property type="match status" value="1"/>
</dbReference>
<protein>
    <recommendedName>
        <fullName evidence="6">Phenazine biosynthesis PhzC/PhzF protein</fullName>
    </recommendedName>
</protein>
<proteinExistence type="inferred from homology"/>
<evidence type="ECO:0000256" key="3">
    <source>
        <dbReference type="PIRSR" id="PIRSR016184-1"/>
    </source>
</evidence>
<dbReference type="Pfam" id="PF02567">
    <property type="entry name" value="PhzC-PhzF"/>
    <property type="match status" value="1"/>
</dbReference>
<dbReference type="GO" id="GO:0005737">
    <property type="term" value="C:cytoplasm"/>
    <property type="evidence" value="ECO:0007669"/>
    <property type="project" value="TreeGrafter"/>
</dbReference>
<comment type="caution">
    <text evidence="4">The sequence shown here is derived from an EMBL/GenBank/DDBJ whole genome shotgun (WGS) entry which is preliminary data.</text>
</comment>
<reference evidence="4" key="1">
    <citation type="submission" date="2022-07" db="EMBL/GenBank/DDBJ databases">
        <title>Phylogenomic reconstructions and comparative analyses of Kickxellomycotina fungi.</title>
        <authorList>
            <person name="Reynolds N.K."/>
            <person name="Stajich J.E."/>
            <person name="Barry K."/>
            <person name="Grigoriev I.V."/>
            <person name="Crous P."/>
            <person name="Smith M.E."/>
        </authorList>
    </citation>
    <scope>NUCLEOTIDE SEQUENCE</scope>
    <source>
        <strain evidence="4">BCRC 34297</strain>
    </source>
</reference>
<evidence type="ECO:0008006" key="6">
    <source>
        <dbReference type="Google" id="ProtNLM"/>
    </source>
</evidence>
<evidence type="ECO:0000256" key="1">
    <source>
        <dbReference type="ARBA" id="ARBA00008270"/>
    </source>
</evidence>
<keyword evidence="5" id="KW-1185">Reference proteome</keyword>